<feature type="transmembrane region" description="Helical" evidence="19">
    <location>
        <begin position="165"/>
        <end position="183"/>
    </location>
</feature>
<evidence type="ECO:0000256" key="2">
    <source>
        <dbReference type="ARBA" id="ARBA00005801"/>
    </source>
</evidence>
<dbReference type="Proteomes" id="UP000307749">
    <property type="component" value="Unassembled WGS sequence"/>
</dbReference>
<evidence type="ECO:0000256" key="18">
    <source>
        <dbReference type="RuleBase" id="RU003794"/>
    </source>
</evidence>
<evidence type="ECO:0000256" key="10">
    <source>
        <dbReference type="ARBA" id="ARBA00022801"/>
    </source>
</evidence>
<dbReference type="Pfam" id="PF06750">
    <property type="entry name" value="A24_N_bact"/>
    <property type="match status" value="1"/>
</dbReference>
<dbReference type="InterPro" id="IPR050882">
    <property type="entry name" value="Prepilin_peptidase/N-MTase"/>
</dbReference>
<dbReference type="EC" id="2.1.1.-" evidence="18"/>
<dbReference type="EMBL" id="MWQO01000017">
    <property type="protein sequence ID" value="THD11022.1"/>
    <property type="molecule type" value="Genomic_DNA"/>
</dbReference>
<evidence type="ECO:0000256" key="1">
    <source>
        <dbReference type="ARBA" id="ARBA00004429"/>
    </source>
</evidence>
<dbReference type="EC" id="3.4.23.43" evidence="15 18"/>
<keyword evidence="7 18" id="KW-0808">Transferase</keyword>
<dbReference type="PANTHER" id="PTHR30487:SF0">
    <property type="entry name" value="PREPILIN LEADER PEPTIDASE_N-METHYLTRANSFERASE-RELATED"/>
    <property type="match status" value="1"/>
</dbReference>
<evidence type="ECO:0000256" key="12">
    <source>
        <dbReference type="ARBA" id="ARBA00023136"/>
    </source>
</evidence>
<keyword evidence="4" id="KW-0997">Cell inner membrane</keyword>
<keyword evidence="8" id="KW-0949">S-adenosyl-L-methionine</keyword>
<evidence type="ECO:0000256" key="6">
    <source>
        <dbReference type="ARBA" id="ARBA00022670"/>
    </source>
</evidence>
<comment type="caution">
    <text evidence="22">The sequence shown here is derived from an EMBL/GenBank/DDBJ whole genome shotgun (WGS) entry which is preliminary data.</text>
</comment>
<evidence type="ECO:0000259" key="20">
    <source>
        <dbReference type="Pfam" id="PF01478"/>
    </source>
</evidence>
<evidence type="ECO:0000313" key="22">
    <source>
        <dbReference type="EMBL" id="THD11022.1"/>
    </source>
</evidence>
<dbReference type="GO" id="GO:0005886">
    <property type="term" value="C:plasma membrane"/>
    <property type="evidence" value="ECO:0007669"/>
    <property type="project" value="UniProtKB-SubCell"/>
</dbReference>
<evidence type="ECO:0000256" key="4">
    <source>
        <dbReference type="ARBA" id="ARBA00022519"/>
    </source>
</evidence>
<dbReference type="Pfam" id="PF01478">
    <property type="entry name" value="Peptidase_A24"/>
    <property type="match status" value="1"/>
</dbReference>
<comment type="function">
    <text evidence="18">Plays an essential role in type IV pili and type II pseudopili formation by proteolytically removing the leader sequence from substrate proteins and subsequently monomethylating the alpha-amino group of the newly exposed N-terminal phenylalanine.</text>
</comment>
<feature type="transmembrane region" description="Helical" evidence="19">
    <location>
        <begin position="189"/>
        <end position="210"/>
    </location>
</feature>
<evidence type="ECO:0000256" key="16">
    <source>
        <dbReference type="ARBA" id="ARBA00071870"/>
    </source>
</evidence>
<dbReference type="GO" id="GO:0004190">
    <property type="term" value="F:aspartic-type endopeptidase activity"/>
    <property type="evidence" value="ECO:0007669"/>
    <property type="project" value="UniProtKB-EC"/>
</dbReference>
<dbReference type="InterPro" id="IPR014032">
    <property type="entry name" value="Peptidase_A24A_bac"/>
</dbReference>
<evidence type="ECO:0000256" key="17">
    <source>
        <dbReference type="RuleBase" id="RU003793"/>
    </source>
</evidence>
<dbReference type="PANTHER" id="PTHR30487">
    <property type="entry name" value="TYPE 4 PREPILIN-LIKE PROTEINS LEADER PEPTIDE-PROCESSING ENZYME"/>
    <property type="match status" value="1"/>
</dbReference>
<dbReference type="Gene3D" id="1.20.120.1220">
    <property type="match status" value="1"/>
</dbReference>
<evidence type="ECO:0000256" key="19">
    <source>
        <dbReference type="SAM" id="Phobius"/>
    </source>
</evidence>
<dbReference type="GO" id="GO:0008168">
    <property type="term" value="F:methyltransferase activity"/>
    <property type="evidence" value="ECO:0007669"/>
    <property type="project" value="UniProtKB-KW"/>
</dbReference>
<feature type="domain" description="Prepilin peptidase A24 N-terminal" evidence="21">
    <location>
        <begin position="18"/>
        <end position="132"/>
    </location>
</feature>
<evidence type="ECO:0000256" key="3">
    <source>
        <dbReference type="ARBA" id="ARBA00022475"/>
    </source>
</evidence>
<sequence length="296" mass="31865">MSLFSALPAVYWILAAGVLGLLVGSFLNVVILRLPERLLHGWRREATAILAEARGEAEPAAAAEPAAPPGIVREPSHCPRCKHRLAAWDNIPLLSWLLLRGRCRYCKASISIQYPLVELLSGVLSAVAIWHFGANAQGVAAVVFTWVLIAASGIDLRTQLLPDQLTLPLLWLGLLLALLPVFVDPVQAILGAALGYLALWSVYWAFKLLTGKEGMGYGDFKLLAALGAWMGAWALLPIVLISSLVGAVIGSAYLALSRKGHGVPIPFGPYLAIAGWIWLLAGAPLTHWYLGFFMHG</sequence>
<evidence type="ECO:0000256" key="11">
    <source>
        <dbReference type="ARBA" id="ARBA00022989"/>
    </source>
</evidence>
<evidence type="ECO:0000256" key="8">
    <source>
        <dbReference type="ARBA" id="ARBA00022691"/>
    </source>
</evidence>
<name>A0A4S3KPU3_9GAMM</name>
<comment type="catalytic activity">
    <reaction evidence="14 18">
        <text>Typically cleaves a -Gly-|-Phe- bond to release an N-terminal, basic peptide of 5-8 residues from type IV prepilin, and then N-methylates the new N-terminal amino group, the methyl donor being S-adenosyl-L-methionine.</text>
        <dbReference type="EC" id="3.4.23.43"/>
    </reaction>
</comment>
<gene>
    <name evidence="22" type="ORF">B1806_05685</name>
</gene>
<evidence type="ECO:0000313" key="23">
    <source>
        <dbReference type="Proteomes" id="UP000307749"/>
    </source>
</evidence>
<proteinExistence type="inferred from homology"/>
<dbReference type="GO" id="GO:0032259">
    <property type="term" value="P:methylation"/>
    <property type="evidence" value="ECO:0007669"/>
    <property type="project" value="UniProtKB-KW"/>
</dbReference>
<keyword evidence="13 18" id="KW-0511">Multifunctional enzyme</keyword>
<keyword evidence="11 19" id="KW-1133">Transmembrane helix</keyword>
<evidence type="ECO:0000256" key="7">
    <source>
        <dbReference type="ARBA" id="ARBA00022679"/>
    </source>
</evidence>
<feature type="transmembrane region" description="Helical" evidence="19">
    <location>
        <begin position="267"/>
        <end position="290"/>
    </location>
</feature>
<dbReference type="RefSeq" id="WP_136256345.1">
    <property type="nucleotide sequence ID" value="NZ_DAHXOC010000021.1"/>
</dbReference>
<keyword evidence="12 19" id="KW-0472">Membrane</keyword>
<dbReference type="InterPro" id="IPR010627">
    <property type="entry name" value="Prepilin_pept_A24_N"/>
</dbReference>
<keyword evidence="23" id="KW-1185">Reference proteome</keyword>
<organism evidence="22 23">
    <name type="scientific">Metallibacterium scheffleri</name>
    <dbReference type="NCBI Taxonomy" id="993689"/>
    <lineage>
        <taxon>Bacteria</taxon>
        <taxon>Pseudomonadati</taxon>
        <taxon>Pseudomonadota</taxon>
        <taxon>Gammaproteobacteria</taxon>
        <taxon>Lysobacterales</taxon>
        <taxon>Rhodanobacteraceae</taxon>
        <taxon>Metallibacterium</taxon>
    </lineage>
</organism>
<comment type="subcellular location">
    <subcellularLocation>
        <location evidence="1">Cell inner membrane</location>
        <topology evidence="1">Multi-pass membrane protein</topology>
    </subcellularLocation>
    <subcellularLocation>
        <location evidence="18">Cell membrane</location>
        <topology evidence="18">Multi-pass membrane protein</topology>
    </subcellularLocation>
</comment>
<keyword evidence="10 18" id="KW-0378">Hydrolase</keyword>
<keyword evidence="3" id="KW-1003">Cell membrane</keyword>
<dbReference type="AlphaFoldDB" id="A0A4S3KPU3"/>
<dbReference type="FunFam" id="1.20.120.1220:FF:000001">
    <property type="entry name" value="Type 4 prepilin-like proteins leader peptide-processing enzyme"/>
    <property type="match status" value="1"/>
</dbReference>
<feature type="transmembrane region" description="Helical" evidence="19">
    <location>
        <begin position="112"/>
        <end position="132"/>
    </location>
</feature>
<evidence type="ECO:0000256" key="15">
    <source>
        <dbReference type="ARBA" id="ARBA00067082"/>
    </source>
</evidence>
<keyword evidence="6 18" id="KW-0645">Protease</keyword>
<evidence type="ECO:0000256" key="9">
    <source>
        <dbReference type="ARBA" id="ARBA00022692"/>
    </source>
</evidence>
<dbReference type="STRING" id="993689.GCA_002077135_02041"/>
<reference evidence="22 23" key="1">
    <citation type="submission" date="2017-02" db="EMBL/GenBank/DDBJ databases">
        <title>Whole genome sequencing of Metallibacterium scheffleri DSM 24874 (T).</title>
        <authorList>
            <person name="Kumar S."/>
            <person name="Patil P."/>
            <person name="Patil P.B."/>
        </authorList>
    </citation>
    <scope>NUCLEOTIDE SEQUENCE [LARGE SCALE GENOMIC DNA]</scope>
    <source>
        <strain evidence="22 23">DSM 24874</strain>
    </source>
</reference>
<dbReference type="PRINTS" id="PR00864">
    <property type="entry name" value="PREPILNPTASE"/>
</dbReference>
<evidence type="ECO:0000256" key="14">
    <source>
        <dbReference type="ARBA" id="ARBA00050401"/>
    </source>
</evidence>
<feature type="transmembrane region" description="Helical" evidence="19">
    <location>
        <begin position="138"/>
        <end position="156"/>
    </location>
</feature>
<evidence type="ECO:0000256" key="13">
    <source>
        <dbReference type="ARBA" id="ARBA00023268"/>
    </source>
</evidence>
<dbReference type="InterPro" id="IPR000045">
    <property type="entry name" value="Prepilin_IV_endopep_pep"/>
</dbReference>
<comment type="similarity">
    <text evidence="2 17">Belongs to the peptidase A24 family.</text>
</comment>
<keyword evidence="5 18" id="KW-0489">Methyltransferase</keyword>
<keyword evidence="9 18" id="KW-0812">Transmembrane</keyword>
<evidence type="ECO:0000259" key="21">
    <source>
        <dbReference type="Pfam" id="PF06750"/>
    </source>
</evidence>
<feature type="domain" description="Prepilin type IV endopeptidase peptidase" evidence="20">
    <location>
        <begin position="143"/>
        <end position="250"/>
    </location>
</feature>
<protein>
    <recommendedName>
        <fullName evidence="16 18">Prepilin leader peptidase/N-methyltransferase</fullName>
        <ecNumber evidence="18">2.1.1.-</ecNumber>
        <ecNumber evidence="15 18">3.4.23.43</ecNumber>
    </recommendedName>
</protein>
<evidence type="ECO:0000256" key="5">
    <source>
        <dbReference type="ARBA" id="ARBA00022603"/>
    </source>
</evidence>
<feature type="transmembrane region" description="Helical" evidence="19">
    <location>
        <begin position="222"/>
        <end position="255"/>
    </location>
</feature>
<dbReference type="GO" id="GO:0006465">
    <property type="term" value="P:signal peptide processing"/>
    <property type="evidence" value="ECO:0007669"/>
    <property type="project" value="TreeGrafter"/>
</dbReference>
<feature type="transmembrane region" description="Helical" evidence="19">
    <location>
        <begin position="12"/>
        <end position="34"/>
    </location>
</feature>
<accession>A0A4S3KPU3</accession>